<dbReference type="PRINTS" id="PR00819">
    <property type="entry name" value="CBXCFQXSUPER"/>
</dbReference>
<dbReference type="InterPro" id="IPR027417">
    <property type="entry name" value="P-loop_NTPase"/>
</dbReference>
<dbReference type="PANTHER" id="PTHR43392:SF2">
    <property type="entry name" value="AAA-TYPE ATPASE FAMILY PROTEIN _ ANKYRIN REPEAT FAMILY PROTEIN"/>
    <property type="match status" value="1"/>
</dbReference>
<dbReference type="Gene3D" id="3.40.50.300">
    <property type="entry name" value="P-loop containing nucleotide triphosphate hydrolases"/>
    <property type="match status" value="1"/>
</dbReference>
<evidence type="ECO:0000256" key="3">
    <source>
        <dbReference type="ARBA" id="ARBA00022840"/>
    </source>
</evidence>
<comment type="similarity">
    <text evidence="1">Belongs to the CbxX/CfxQ family.</text>
</comment>
<feature type="domain" description="AAA+ ATPase" evidence="4">
    <location>
        <begin position="231"/>
        <end position="370"/>
    </location>
</feature>
<dbReference type="SMART" id="SM00382">
    <property type="entry name" value="AAA"/>
    <property type="match status" value="1"/>
</dbReference>
<evidence type="ECO:0000256" key="2">
    <source>
        <dbReference type="ARBA" id="ARBA00022741"/>
    </source>
</evidence>
<dbReference type="InterPro" id="IPR003959">
    <property type="entry name" value="ATPase_AAA_core"/>
</dbReference>
<sequence length="571" mass="64307">MNHREIKKESNLLYKAVLPLLEKGGNFERLVLTDLAKILQICGRSHGELTSNELLAFLVVFALIKRDTEKLHIAIDLWDTSSEVRRNTEKEMLRLLLELTNSTNQSEQLALPSVLNKFDEEKGANYLDKVVNALYRFAQVIVKADGKVTMQEMEALSQIWQLLHSYNSSETYAQAIAPENFSLPVQNVDDVLAELNKLVGMENIKTEVRTLTNFLRVQQARAQRGMAKTPTSLHAVFSGPPGTGKTTVARLMGKIFKELGFLAKGHLVETDRAGMVASHIGGTAEKVDALVKSALDGVLFIDEAYALKPLNSTQDFGQEAIDVLIKRMEDYRNRLVVIVAGYTDEMVTFVESNPGLKSRFNRYFYFKDYTPDELVAIFNKLCKDSHFKPTEAANQTLRALLNTLYDRRDRTFGNARLVRNLFEKTIEQQANRLAVISTLTDEVLTTIQPEDIPLLEVLLPRQSDREPTRQEAINLNATSVLDEPLPQDGIQQLTTLINQALQPDGITAKANLKDHSLQILFEAETAPSEQQMVDFVNEMLPRLKPSFITQVQLYGRQPGAEFPAWSQELTV</sequence>
<dbReference type="InterPro" id="IPR041627">
    <property type="entry name" value="AAA_lid_6"/>
</dbReference>
<dbReference type="InterPro" id="IPR050773">
    <property type="entry name" value="CbxX/CfxQ_RuBisCO_ESX"/>
</dbReference>
<protein>
    <submittedName>
        <fullName evidence="5">AAA family ATPase</fullName>
    </submittedName>
</protein>
<accession>A0ABV0KIQ1</accession>
<dbReference type="PANTHER" id="PTHR43392">
    <property type="entry name" value="AAA-TYPE ATPASE FAMILY PROTEIN / ANKYRIN REPEAT FAMILY PROTEIN"/>
    <property type="match status" value="1"/>
</dbReference>
<evidence type="ECO:0000256" key="1">
    <source>
        <dbReference type="ARBA" id="ARBA00010378"/>
    </source>
</evidence>
<name>A0ABV0KIQ1_9CYAN</name>
<dbReference type="Pfam" id="PF00004">
    <property type="entry name" value="AAA"/>
    <property type="match status" value="1"/>
</dbReference>
<evidence type="ECO:0000313" key="6">
    <source>
        <dbReference type="Proteomes" id="UP001476950"/>
    </source>
</evidence>
<dbReference type="Pfam" id="PF17866">
    <property type="entry name" value="AAA_lid_6"/>
    <property type="match status" value="1"/>
</dbReference>
<gene>
    <name evidence="5" type="ORF">NDI38_11415</name>
</gene>
<evidence type="ECO:0000313" key="5">
    <source>
        <dbReference type="EMBL" id="MEP1059045.1"/>
    </source>
</evidence>
<dbReference type="RefSeq" id="WP_199305357.1">
    <property type="nucleotide sequence ID" value="NZ_JAMPLM010000008.1"/>
</dbReference>
<dbReference type="CDD" id="cd00009">
    <property type="entry name" value="AAA"/>
    <property type="match status" value="1"/>
</dbReference>
<evidence type="ECO:0000259" key="4">
    <source>
        <dbReference type="SMART" id="SM00382"/>
    </source>
</evidence>
<reference evidence="5 6" key="1">
    <citation type="submission" date="2022-04" db="EMBL/GenBank/DDBJ databases">
        <title>Positive selection, recombination, and allopatry shape intraspecific diversity of widespread and dominant cyanobacteria.</title>
        <authorList>
            <person name="Wei J."/>
            <person name="Shu W."/>
            <person name="Hu C."/>
        </authorList>
    </citation>
    <scope>NUCLEOTIDE SEQUENCE [LARGE SCALE GENOMIC DNA]</scope>
    <source>
        <strain evidence="5 6">AS-A4</strain>
    </source>
</reference>
<dbReference type="SUPFAM" id="SSF52540">
    <property type="entry name" value="P-loop containing nucleoside triphosphate hydrolases"/>
    <property type="match status" value="1"/>
</dbReference>
<organism evidence="5 6">
    <name type="scientific">Stenomitos frigidus AS-A4</name>
    <dbReference type="NCBI Taxonomy" id="2933935"/>
    <lineage>
        <taxon>Bacteria</taxon>
        <taxon>Bacillati</taxon>
        <taxon>Cyanobacteriota</taxon>
        <taxon>Cyanophyceae</taxon>
        <taxon>Leptolyngbyales</taxon>
        <taxon>Leptolyngbyaceae</taxon>
        <taxon>Stenomitos</taxon>
    </lineage>
</organism>
<keyword evidence="6" id="KW-1185">Reference proteome</keyword>
<proteinExistence type="inferred from homology"/>
<dbReference type="InterPro" id="IPR000641">
    <property type="entry name" value="CbxX/CfxQ"/>
</dbReference>
<dbReference type="Proteomes" id="UP001476950">
    <property type="component" value="Unassembled WGS sequence"/>
</dbReference>
<dbReference type="EMBL" id="JAMPLM010000008">
    <property type="protein sequence ID" value="MEP1059045.1"/>
    <property type="molecule type" value="Genomic_DNA"/>
</dbReference>
<dbReference type="Gene3D" id="1.10.8.60">
    <property type="match status" value="1"/>
</dbReference>
<dbReference type="InterPro" id="IPR003593">
    <property type="entry name" value="AAA+_ATPase"/>
</dbReference>
<keyword evidence="3" id="KW-0067">ATP-binding</keyword>
<comment type="caution">
    <text evidence="5">The sequence shown here is derived from an EMBL/GenBank/DDBJ whole genome shotgun (WGS) entry which is preliminary data.</text>
</comment>
<keyword evidence="2" id="KW-0547">Nucleotide-binding</keyword>